<evidence type="ECO:0000313" key="2">
    <source>
        <dbReference type="Proteomes" id="UP001501116"/>
    </source>
</evidence>
<evidence type="ECO:0000313" key="1">
    <source>
        <dbReference type="EMBL" id="GAA1993253.1"/>
    </source>
</evidence>
<dbReference type="Proteomes" id="UP001501116">
    <property type="component" value="Unassembled WGS sequence"/>
</dbReference>
<protein>
    <submittedName>
        <fullName evidence="1">Uncharacterized protein</fullName>
    </submittedName>
</protein>
<sequence length="50" mass="5152">MSAADAPREATAPVCYGPNVTAPAASLLTYPHIPVARTAQLLMDLMGTPV</sequence>
<comment type="caution">
    <text evidence="1">The sequence shown here is derived from an EMBL/GenBank/DDBJ whole genome shotgun (WGS) entry which is preliminary data.</text>
</comment>
<organism evidence="1 2">
    <name type="scientific">Amycolatopsis minnesotensis</name>
    <dbReference type="NCBI Taxonomy" id="337894"/>
    <lineage>
        <taxon>Bacteria</taxon>
        <taxon>Bacillati</taxon>
        <taxon>Actinomycetota</taxon>
        <taxon>Actinomycetes</taxon>
        <taxon>Pseudonocardiales</taxon>
        <taxon>Pseudonocardiaceae</taxon>
        <taxon>Amycolatopsis</taxon>
    </lineage>
</organism>
<dbReference type="RefSeq" id="WP_344431841.1">
    <property type="nucleotide sequence ID" value="NZ_BAAANN010000070.1"/>
</dbReference>
<proteinExistence type="predicted"/>
<keyword evidence="2" id="KW-1185">Reference proteome</keyword>
<accession>A0ABN2SVH2</accession>
<reference evidence="1 2" key="1">
    <citation type="journal article" date="2019" name="Int. J. Syst. Evol. Microbiol.">
        <title>The Global Catalogue of Microorganisms (GCM) 10K type strain sequencing project: providing services to taxonomists for standard genome sequencing and annotation.</title>
        <authorList>
            <consortium name="The Broad Institute Genomics Platform"/>
            <consortium name="The Broad Institute Genome Sequencing Center for Infectious Disease"/>
            <person name="Wu L."/>
            <person name="Ma J."/>
        </authorList>
    </citation>
    <scope>NUCLEOTIDE SEQUENCE [LARGE SCALE GENOMIC DNA]</scope>
    <source>
        <strain evidence="1 2">JCM 14545</strain>
    </source>
</reference>
<name>A0ABN2SVH2_9PSEU</name>
<gene>
    <name evidence="1" type="ORF">GCM10009754_85570</name>
</gene>
<dbReference type="EMBL" id="BAAANN010000070">
    <property type="protein sequence ID" value="GAA1993253.1"/>
    <property type="molecule type" value="Genomic_DNA"/>
</dbReference>